<evidence type="ECO:0000256" key="2">
    <source>
        <dbReference type="SAM" id="MobiDB-lite"/>
    </source>
</evidence>
<keyword evidence="4" id="KW-1185">Reference proteome</keyword>
<organism evidence="3 4">
    <name type="scientific">Periconia macrospinosa</name>
    <dbReference type="NCBI Taxonomy" id="97972"/>
    <lineage>
        <taxon>Eukaryota</taxon>
        <taxon>Fungi</taxon>
        <taxon>Dikarya</taxon>
        <taxon>Ascomycota</taxon>
        <taxon>Pezizomycotina</taxon>
        <taxon>Dothideomycetes</taxon>
        <taxon>Pleosporomycetidae</taxon>
        <taxon>Pleosporales</taxon>
        <taxon>Massarineae</taxon>
        <taxon>Periconiaceae</taxon>
        <taxon>Periconia</taxon>
    </lineage>
</organism>
<protein>
    <submittedName>
        <fullName evidence="3">Uncharacterized protein</fullName>
    </submittedName>
</protein>
<dbReference type="EMBL" id="KZ805628">
    <property type="protein sequence ID" value="PVH92969.1"/>
    <property type="molecule type" value="Genomic_DNA"/>
</dbReference>
<dbReference type="AlphaFoldDB" id="A0A2V1D747"/>
<keyword evidence="1" id="KW-0175">Coiled coil</keyword>
<sequence>MSADSTSHHTRTDSGVGTTSSASKALVSVQDICNAVSLFKAQDGFQSLENLANVIPQLTREIQQKEEIIRDLETKLAAEKESSEHARLGQLSDFQQRYDQWKADKTSLQNLAQKLETSFKEQGAEVIALAKKLEKFKLKMGDYETEISLKTTRSKELEQQLGASEARLQKVTAENHDLTQKQSQIIQKKDALQDAFAREREEHAVSRRELADVKGALRTYQKYSVKMDDLYLPKLISKLEGLWEGLIELVGRFIGHDLQPAILQGDWSVLNKIDIFKPPITLPKSNSIIAKRVRVALVVGVVSMLIDRFIFRPNYLLLDGGTEMRDVLYDQAMTDERKERHLRGILLSMFADDQEKAVNGHISSIMEDVLREKNVQVLLEMDRLEHFSGQLQRLVVEFSTEWKAIQRARQKIEPDFSASPSNSQIWYILDEHSTSPGNGDRSSTTLDTSNIGGKVVVIPPMYLLKHGQEPEPITHGYIFEKAHIDAAAEEVRRTTPSAPIPQTSLNRHRSRSHRTTAVDGVSRRVQAGSFLS</sequence>
<proteinExistence type="predicted"/>
<feature type="coiled-coil region" evidence="1">
    <location>
        <begin position="154"/>
        <end position="181"/>
    </location>
</feature>
<dbReference type="OrthoDB" id="5421041at2759"/>
<reference evidence="3 4" key="1">
    <citation type="journal article" date="2018" name="Sci. Rep.">
        <title>Comparative genomics provides insights into the lifestyle and reveals functional heterogeneity of dark septate endophytic fungi.</title>
        <authorList>
            <person name="Knapp D.G."/>
            <person name="Nemeth J.B."/>
            <person name="Barry K."/>
            <person name="Hainaut M."/>
            <person name="Henrissat B."/>
            <person name="Johnson J."/>
            <person name="Kuo A."/>
            <person name="Lim J.H.P."/>
            <person name="Lipzen A."/>
            <person name="Nolan M."/>
            <person name="Ohm R.A."/>
            <person name="Tamas L."/>
            <person name="Grigoriev I.V."/>
            <person name="Spatafora J.W."/>
            <person name="Nagy L.G."/>
            <person name="Kovacs G.M."/>
        </authorList>
    </citation>
    <scope>NUCLEOTIDE SEQUENCE [LARGE SCALE GENOMIC DNA]</scope>
    <source>
        <strain evidence="3 4">DSE2036</strain>
    </source>
</reference>
<evidence type="ECO:0000256" key="1">
    <source>
        <dbReference type="SAM" id="Coils"/>
    </source>
</evidence>
<feature type="coiled-coil region" evidence="1">
    <location>
        <begin position="48"/>
        <end position="118"/>
    </location>
</feature>
<feature type="region of interest" description="Disordered" evidence="2">
    <location>
        <begin position="1"/>
        <end position="20"/>
    </location>
</feature>
<feature type="region of interest" description="Disordered" evidence="2">
    <location>
        <begin position="493"/>
        <end position="532"/>
    </location>
</feature>
<accession>A0A2V1D747</accession>
<evidence type="ECO:0000313" key="4">
    <source>
        <dbReference type="Proteomes" id="UP000244855"/>
    </source>
</evidence>
<name>A0A2V1D747_9PLEO</name>
<feature type="compositionally biased region" description="Basic and acidic residues" evidence="2">
    <location>
        <begin position="1"/>
        <end position="12"/>
    </location>
</feature>
<gene>
    <name evidence="3" type="ORF">DM02DRAFT_677148</name>
</gene>
<dbReference type="Proteomes" id="UP000244855">
    <property type="component" value="Unassembled WGS sequence"/>
</dbReference>
<evidence type="ECO:0000313" key="3">
    <source>
        <dbReference type="EMBL" id="PVH92969.1"/>
    </source>
</evidence>
<feature type="compositionally biased region" description="Polar residues" evidence="2">
    <location>
        <begin position="494"/>
        <end position="505"/>
    </location>
</feature>